<feature type="compositionally biased region" description="Basic and acidic residues" evidence="1">
    <location>
        <begin position="16"/>
        <end position="29"/>
    </location>
</feature>
<dbReference type="InterPro" id="IPR047657">
    <property type="entry name" value="PmbA"/>
</dbReference>
<accession>E6PZQ5</accession>
<name>E6PZQ5_9ZZZZ</name>
<feature type="region of interest" description="Disordered" evidence="1">
    <location>
        <begin position="1"/>
        <end position="29"/>
    </location>
</feature>
<organism evidence="3">
    <name type="scientific">mine drainage metagenome</name>
    <dbReference type="NCBI Taxonomy" id="410659"/>
    <lineage>
        <taxon>unclassified sequences</taxon>
        <taxon>metagenomes</taxon>
        <taxon>ecological metagenomes</taxon>
    </lineage>
</organism>
<dbReference type="GO" id="GO:0008237">
    <property type="term" value="F:metallopeptidase activity"/>
    <property type="evidence" value="ECO:0007669"/>
    <property type="project" value="InterPro"/>
</dbReference>
<dbReference type="InterPro" id="IPR036059">
    <property type="entry name" value="TldD/PmbA_sf"/>
</dbReference>
<sequence>MLAQIPQTAALQPTRPEAENQTRQDAEKDPVLRAMLAEMDRSRADIVLNGFARPYFIEYRLEDIEDYKTKADFGAMLGDALRHQRLARVTVRVGDYKTDSSTARGEGDVELAALDNDPRALRAAFWQATDQAYKQALAIFARKQAALKQVETPPQADDFSREKPLISLSSPVHLPQKLSAWTERVESASGLYRNDSAVSAHQLDVQYSTALFHARAVTTYLITSEGTIVRKGQTTFDESFAAGTQAADGMHLDRSYGSIGDNLTDLDSQTVFDKHAETLIASLIQLRAAPLVEEEYHGPVMLSADAAADVMAAMVAPAVAAYRPDLGTAARTKGAYATSYHTRVLPDFLSVVDDPGLQSWQGRSLIGSYAVDDEGVLAQKVNLITDGRLENYLIGREPVKDFSQSNGHGRAPTAGFAQPVIGVLEVKAKDGLSDSAMRQKLAAMASDRGLKNVYAVDTMGPELAPRLLYRVSADGSRQLVRGAVLDDLDQRALRSGIVAAGNDLFVANYDLAIPQTVLAPALLFDDITIRRANEKNDKLPYYPPPD</sequence>
<dbReference type="Pfam" id="PF19289">
    <property type="entry name" value="PmbA_TldD_3rd"/>
    <property type="match status" value="1"/>
</dbReference>
<dbReference type="SUPFAM" id="SSF111283">
    <property type="entry name" value="Putative modulator of DNA gyrase, PmbA/TldD"/>
    <property type="match status" value="1"/>
</dbReference>
<dbReference type="InterPro" id="IPR045569">
    <property type="entry name" value="Metalloprtase-TldD/E_C"/>
</dbReference>
<reference evidence="3" key="1">
    <citation type="submission" date="2009-10" db="EMBL/GenBank/DDBJ databases">
        <title>Diversity of trophic interactions inside an arsenic-rich microbial ecosystem.</title>
        <authorList>
            <person name="Bertin P.N."/>
            <person name="Heinrich-Salmeron A."/>
            <person name="Pelletier E."/>
            <person name="Goulhen-Chollet F."/>
            <person name="Arsene-Ploetze F."/>
            <person name="Gallien S."/>
            <person name="Calteau A."/>
            <person name="Vallenet D."/>
            <person name="Casiot C."/>
            <person name="Chane-Woon-Ming B."/>
            <person name="Giloteaux L."/>
            <person name="Barakat M."/>
            <person name="Bonnefoy V."/>
            <person name="Bruneel O."/>
            <person name="Chandler M."/>
            <person name="Cleiss J."/>
            <person name="Duran R."/>
            <person name="Elbaz-Poulichet F."/>
            <person name="Fonknechten N."/>
            <person name="Lauga B."/>
            <person name="Mornico D."/>
            <person name="Ortet P."/>
            <person name="Schaeffer C."/>
            <person name="Siguier P."/>
            <person name="Alexander Thil Smith A."/>
            <person name="Van Dorsselaer A."/>
            <person name="Weissenbach J."/>
            <person name="Medigue C."/>
            <person name="Le Paslier D."/>
        </authorList>
    </citation>
    <scope>NUCLEOTIDE SEQUENCE</scope>
</reference>
<dbReference type="PANTHER" id="PTHR43421:SF1">
    <property type="entry name" value="METALLOPROTEASE PMBA"/>
    <property type="match status" value="1"/>
</dbReference>
<feature type="compositionally biased region" description="Polar residues" evidence="1">
    <location>
        <begin position="1"/>
        <end position="11"/>
    </location>
</feature>
<evidence type="ECO:0000256" key="1">
    <source>
        <dbReference type="SAM" id="MobiDB-lite"/>
    </source>
</evidence>
<dbReference type="AlphaFoldDB" id="E6PZQ5"/>
<feature type="domain" description="Metalloprotease TldD/E C-terminal" evidence="2">
    <location>
        <begin position="299"/>
        <end position="529"/>
    </location>
</feature>
<dbReference type="GO" id="GO:0005829">
    <property type="term" value="C:cytosol"/>
    <property type="evidence" value="ECO:0007669"/>
    <property type="project" value="TreeGrafter"/>
</dbReference>
<protein>
    <submittedName>
        <fullName evidence="3">Putative Peptidase U62, modulator of DNA gyrase</fullName>
    </submittedName>
</protein>
<comment type="caution">
    <text evidence="3">The sequence shown here is derived from an EMBL/GenBank/DDBJ whole genome shotgun (WGS) entry which is preliminary data.</text>
</comment>
<proteinExistence type="predicted"/>
<evidence type="ECO:0000313" key="3">
    <source>
        <dbReference type="EMBL" id="CBI00414.1"/>
    </source>
</evidence>
<gene>
    <name evidence="3" type="ORF">CARN3_0002</name>
</gene>
<evidence type="ECO:0000259" key="2">
    <source>
        <dbReference type="Pfam" id="PF19289"/>
    </source>
</evidence>
<dbReference type="EMBL" id="CABN01000133">
    <property type="protein sequence ID" value="CBI00414.1"/>
    <property type="molecule type" value="Genomic_DNA"/>
</dbReference>
<dbReference type="PANTHER" id="PTHR43421">
    <property type="entry name" value="METALLOPROTEASE PMBA"/>
    <property type="match status" value="1"/>
</dbReference>
<dbReference type="GO" id="GO:0006508">
    <property type="term" value="P:proteolysis"/>
    <property type="evidence" value="ECO:0007669"/>
    <property type="project" value="InterPro"/>
</dbReference>